<protein>
    <submittedName>
        <fullName evidence="1">Uncharacterized protein</fullName>
    </submittedName>
</protein>
<proteinExistence type="predicted"/>
<dbReference type="Proteomes" id="UP001589854">
    <property type="component" value="Unassembled WGS sequence"/>
</dbReference>
<dbReference type="EMBL" id="JBHLVO010000003">
    <property type="protein sequence ID" value="MFC0271097.1"/>
    <property type="molecule type" value="Genomic_DNA"/>
</dbReference>
<gene>
    <name evidence="1" type="ORF">ACFFIX_06485</name>
</gene>
<keyword evidence="2" id="KW-1185">Reference proteome</keyword>
<comment type="caution">
    <text evidence="1">The sequence shown here is derived from an EMBL/GenBank/DDBJ whole genome shotgun (WGS) entry which is preliminary data.</text>
</comment>
<accession>A0ABV6GBQ6</accession>
<organism evidence="1 2">
    <name type="scientific">Metabacillus herbersteinensis</name>
    <dbReference type="NCBI Taxonomy" id="283816"/>
    <lineage>
        <taxon>Bacteria</taxon>
        <taxon>Bacillati</taxon>
        <taxon>Bacillota</taxon>
        <taxon>Bacilli</taxon>
        <taxon>Bacillales</taxon>
        <taxon>Bacillaceae</taxon>
        <taxon>Metabacillus</taxon>
    </lineage>
</organism>
<evidence type="ECO:0000313" key="1">
    <source>
        <dbReference type="EMBL" id="MFC0271097.1"/>
    </source>
</evidence>
<name>A0ABV6GBQ6_9BACI</name>
<sequence>MIEIPFNETDQRRLVLAGGQITIKASGMPVFQFSSKEQFNKYVALKNKLNSGGPKHAAN</sequence>
<evidence type="ECO:0000313" key="2">
    <source>
        <dbReference type="Proteomes" id="UP001589854"/>
    </source>
</evidence>
<reference evidence="1 2" key="1">
    <citation type="submission" date="2024-09" db="EMBL/GenBank/DDBJ databases">
        <authorList>
            <person name="Sun Q."/>
            <person name="Mori K."/>
        </authorList>
    </citation>
    <scope>NUCLEOTIDE SEQUENCE [LARGE SCALE GENOMIC DNA]</scope>
    <source>
        <strain evidence="1 2">CCM 7228</strain>
    </source>
</reference>
<dbReference type="RefSeq" id="WP_378931770.1">
    <property type="nucleotide sequence ID" value="NZ_JBHLVO010000003.1"/>
</dbReference>